<feature type="transmembrane region" description="Helical" evidence="6">
    <location>
        <begin position="256"/>
        <end position="277"/>
    </location>
</feature>
<feature type="transmembrane region" description="Helical" evidence="6">
    <location>
        <begin position="44"/>
        <end position="66"/>
    </location>
</feature>
<feature type="transmembrane region" description="Helical" evidence="6">
    <location>
        <begin position="172"/>
        <end position="192"/>
    </location>
</feature>
<comment type="subcellular location">
    <subcellularLocation>
        <location evidence="1">Cell membrane</location>
        <topology evidence="1">Multi-pass membrane protein</topology>
    </subcellularLocation>
</comment>
<feature type="transmembrane region" description="Helical" evidence="6">
    <location>
        <begin position="284"/>
        <end position="302"/>
    </location>
</feature>
<evidence type="ECO:0008006" key="9">
    <source>
        <dbReference type="Google" id="ProtNLM"/>
    </source>
</evidence>
<dbReference type="GO" id="GO:0005886">
    <property type="term" value="C:plasma membrane"/>
    <property type="evidence" value="ECO:0007669"/>
    <property type="project" value="UniProtKB-SubCell"/>
</dbReference>
<dbReference type="Gene3D" id="1.20.1250.20">
    <property type="entry name" value="MFS general substrate transporter like domains"/>
    <property type="match status" value="1"/>
</dbReference>
<dbReference type="InterPro" id="IPR036259">
    <property type="entry name" value="MFS_trans_sf"/>
</dbReference>
<accession>A0A1X0IZ55</accession>
<dbReference type="AlphaFoldDB" id="A0A1X0IZ55"/>
<feature type="transmembrane region" description="Helical" evidence="6">
    <location>
        <begin position="308"/>
        <end position="328"/>
    </location>
</feature>
<dbReference type="RefSeq" id="WP_165760801.1">
    <property type="nucleotide sequence ID" value="NZ_JACKUO010000022.1"/>
</dbReference>
<dbReference type="InterPro" id="IPR011701">
    <property type="entry name" value="MFS"/>
</dbReference>
<name>A0A1X0IZ55_MYCRH</name>
<evidence type="ECO:0000256" key="4">
    <source>
        <dbReference type="ARBA" id="ARBA00022989"/>
    </source>
</evidence>
<keyword evidence="8" id="KW-1185">Reference proteome</keyword>
<evidence type="ECO:0000256" key="1">
    <source>
        <dbReference type="ARBA" id="ARBA00004651"/>
    </source>
</evidence>
<evidence type="ECO:0000256" key="2">
    <source>
        <dbReference type="ARBA" id="ARBA00022475"/>
    </source>
</evidence>
<dbReference type="SUPFAM" id="SSF103473">
    <property type="entry name" value="MFS general substrate transporter"/>
    <property type="match status" value="1"/>
</dbReference>
<dbReference type="PANTHER" id="PTHR23513">
    <property type="entry name" value="INTEGRAL MEMBRANE EFFLUX PROTEIN-RELATED"/>
    <property type="match status" value="1"/>
</dbReference>
<organism evidence="7 8">
    <name type="scientific">Mycolicibacterium rhodesiae</name>
    <name type="common">Mycobacterium rhodesiae</name>
    <dbReference type="NCBI Taxonomy" id="36814"/>
    <lineage>
        <taxon>Bacteria</taxon>
        <taxon>Bacillati</taxon>
        <taxon>Actinomycetota</taxon>
        <taxon>Actinomycetes</taxon>
        <taxon>Mycobacteriales</taxon>
        <taxon>Mycobacteriaceae</taxon>
        <taxon>Mycolicibacterium</taxon>
    </lineage>
</organism>
<dbReference type="Pfam" id="PF07690">
    <property type="entry name" value="MFS_1"/>
    <property type="match status" value="1"/>
</dbReference>
<feature type="transmembrane region" description="Helical" evidence="6">
    <location>
        <begin position="373"/>
        <end position="394"/>
    </location>
</feature>
<feature type="transmembrane region" description="Helical" evidence="6">
    <location>
        <begin position="78"/>
        <end position="102"/>
    </location>
</feature>
<evidence type="ECO:0000313" key="7">
    <source>
        <dbReference type="EMBL" id="ORB54641.1"/>
    </source>
</evidence>
<protein>
    <recommendedName>
        <fullName evidence="9">MFS transporter</fullName>
    </recommendedName>
</protein>
<proteinExistence type="predicted"/>
<gene>
    <name evidence="7" type="ORF">BST42_07425</name>
</gene>
<dbReference type="Proteomes" id="UP000192534">
    <property type="component" value="Unassembled WGS sequence"/>
</dbReference>
<evidence type="ECO:0000256" key="5">
    <source>
        <dbReference type="ARBA" id="ARBA00023136"/>
    </source>
</evidence>
<keyword evidence="5 6" id="KW-0472">Membrane</keyword>
<dbReference type="EMBL" id="MVIH01000003">
    <property type="protein sequence ID" value="ORB54641.1"/>
    <property type="molecule type" value="Genomic_DNA"/>
</dbReference>
<feature type="transmembrane region" description="Helical" evidence="6">
    <location>
        <begin position="220"/>
        <end position="236"/>
    </location>
</feature>
<keyword evidence="3 6" id="KW-0812">Transmembrane</keyword>
<evidence type="ECO:0000256" key="6">
    <source>
        <dbReference type="SAM" id="Phobius"/>
    </source>
</evidence>
<reference evidence="7 8" key="1">
    <citation type="submission" date="2016-12" db="EMBL/GenBank/DDBJ databases">
        <title>The new phylogeny of genus Mycobacterium.</title>
        <authorList>
            <person name="Tortoli E."/>
            <person name="Trovato A."/>
            <person name="Cirillo D.M."/>
        </authorList>
    </citation>
    <scope>NUCLEOTIDE SEQUENCE [LARGE SCALE GENOMIC DNA]</scope>
    <source>
        <strain evidence="7 8">DSM 44223</strain>
    </source>
</reference>
<comment type="caution">
    <text evidence="7">The sequence shown here is derived from an EMBL/GenBank/DDBJ whole genome shotgun (WGS) entry which is preliminary data.</text>
</comment>
<dbReference type="PANTHER" id="PTHR23513:SF6">
    <property type="entry name" value="MAJOR FACILITATOR SUPERFAMILY ASSOCIATED DOMAIN-CONTAINING PROTEIN"/>
    <property type="match status" value="1"/>
</dbReference>
<sequence>MKLGAGETDSARLGGLLSGVLLTQIANSAVHLAQPLLVADLSGSLGSAAFFSAFGTALHMVGTYLGGWPTERFGARRVLVATTLLRGVVLAGIPAAMAFGFVNLTWVMLCYSAEALIRGYVDTSVHTIPLELAGHRPQLLDRINSRYELAFEVGAVVGPLMLSGLMVWSAEIVSHIVIPVGFAVSAACYLLIPERPAIPVDDRNHTHGGAWAGVKYILKNRYLLMVVVGLMLFHLYELRKDLSAFFAKGLLHQPHMAGHVGSAFALGGVAGALLYAVTQRRGSGRGWMFAGVGGTLLLAVGWMPVNLWIMVVAVFLFGVTNVCARLVLTRWRQELTPLEHAGGVTAASEFGRTAASVGVDSLVGGAFTAGSTAYGSFGIVGAALGIFALAQLALARALKRLPGNEIPATSDN</sequence>
<evidence type="ECO:0000256" key="3">
    <source>
        <dbReference type="ARBA" id="ARBA00022692"/>
    </source>
</evidence>
<dbReference type="GO" id="GO:0022857">
    <property type="term" value="F:transmembrane transporter activity"/>
    <property type="evidence" value="ECO:0007669"/>
    <property type="project" value="InterPro"/>
</dbReference>
<keyword evidence="2" id="KW-1003">Cell membrane</keyword>
<evidence type="ECO:0000313" key="8">
    <source>
        <dbReference type="Proteomes" id="UP000192534"/>
    </source>
</evidence>
<keyword evidence="4 6" id="KW-1133">Transmembrane helix</keyword>